<dbReference type="EMBL" id="AMZQ01000012">
    <property type="protein sequence ID" value="EKU10538.1"/>
    <property type="molecule type" value="Genomic_DNA"/>
</dbReference>
<proteinExistence type="predicted"/>
<dbReference type="Proteomes" id="UP000011939">
    <property type="component" value="Unassembled WGS sequence"/>
</dbReference>
<evidence type="ECO:0000313" key="1">
    <source>
        <dbReference type="EMBL" id="EKU10538.1"/>
    </source>
</evidence>
<comment type="caution">
    <text evidence="1">The sequence shown here is derived from an EMBL/GenBank/DDBJ whole genome shotgun (WGS) entry which is preliminary data.</text>
</comment>
<organism evidence="1 2">
    <name type="scientific">Campylobacter showae CSUNSWCD</name>
    <dbReference type="NCBI Taxonomy" id="1244083"/>
    <lineage>
        <taxon>Bacteria</taxon>
        <taxon>Pseudomonadati</taxon>
        <taxon>Campylobacterota</taxon>
        <taxon>Epsilonproteobacteria</taxon>
        <taxon>Campylobacterales</taxon>
        <taxon>Campylobacteraceae</taxon>
        <taxon>Campylobacter</taxon>
    </lineage>
</organism>
<dbReference type="PATRIC" id="fig|1244083.3.peg.2107"/>
<protein>
    <submittedName>
        <fullName evidence="1">Uncharacterized protein</fullName>
    </submittedName>
</protein>
<accession>M5IQF1</accession>
<evidence type="ECO:0000313" key="2">
    <source>
        <dbReference type="Proteomes" id="UP000011939"/>
    </source>
</evidence>
<dbReference type="AlphaFoldDB" id="M5IQF1"/>
<reference evidence="1 2" key="1">
    <citation type="journal article" date="2013" name="Genome Announc.">
        <title>Genome Sequence of Campylobacter showae UNSWCD, Isolated from a Patient with Crohn's Disease.</title>
        <authorList>
            <person name="Tay A.P."/>
            <person name="Kaakoush N.O."/>
            <person name="Deshpande N.P."/>
            <person name="Chen Z."/>
            <person name="Mitchell H."/>
            <person name="Wilkins M.R."/>
        </authorList>
    </citation>
    <scope>NUCLEOTIDE SEQUENCE [LARGE SCALE GENOMIC DNA]</scope>
    <source>
        <strain evidence="1 2">CSUNSWCD</strain>
    </source>
</reference>
<name>M5IQF1_9BACT</name>
<sequence>MPRNSAKIFKFRTRAKARLLSASPLNFGSYGGQKYPGATPRPNASCVCYAVTA</sequence>
<gene>
    <name evidence="1" type="ORF">CSUNSWCD_864</name>
</gene>